<dbReference type="EMBL" id="AWWI01000031">
    <property type="protein sequence ID" value="PIL21561.1"/>
    <property type="molecule type" value="Genomic_DNA"/>
</dbReference>
<accession>A0A2G8RJH6</accession>
<gene>
    <name evidence="1" type="ORF">P775_03815</name>
</gene>
<dbReference type="AlphaFoldDB" id="A0A2G8RJH6"/>
<evidence type="ECO:0000313" key="1">
    <source>
        <dbReference type="EMBL" id="PIL21561.1"/>
    </source>
</evidence>
<evidence type="ECO:0000313" key="2">
    <source>
        <dbReference type="Proteomes" id="UP000231259"/>
    </source>
</evidence>
<keyword evidence="2" id="KW-1185">Reference proteome</keyword>
<sequence length="54" mass="6053">MLRNYMAEITRFVGSNEVRSEKKCEPETVSAVSRAELEALFSDLLDGKPPVQPL</sequence>
<protein>
    <submittedName>
        <fullName evidence="1">Uncharacterized protein</fullName>
    </submittedName>
</protein>
<comment type="caution">
    <text evidence="1">The sequence shown here is derived from an EMBL/GenBank/DDBJ whole genome shotgun (WGS) entry which is preliminary data.</text>
</comment>
<proteinExistence type="predicted"/>
<organism evidence="1 2">
    <name type="scientific">Puniceibacterium antarcticum</name>
    <dbReference type="NCBI Taxonomy" id="1206336"/>
    <lineage>
        <taxon>Bacteria</taxon>
        <taxon>Pseudomonadati</taxon>
        <taxon>Pseudomonadota</taxon>
        <taxon>Alphaproteobacteria</taxon>
        <taxon>Rhodobacterales</taxon>
        <taxon>Paracoccaceae</taxon>
        <taxon>Puniceibacterium</taxon>
    </lineage>
</organism>
<reference evidence="1 2" key="1">
    <citation type="submission" date="2013-09" db="EMBL/GenBank/DDBJ databases">
        <title>Genome sequencing of Phaeobacter antarcticus sp. nov. SM1211.</title>
        <authorList>
            <person name="Zhang X.-Y."/>
            <person name="Liu C."/>
            <person name="Chen X.-L."/>
            <person name="Xie B.-B."/>
            <person name="Qin Q.-L."/>
            <person name="Rong J.-C."/>
            <person name="Zhang Y.-Z."/>
        </authorList>
    </citation>
    <scope>NUCLEOTIDE SEQUENCE [LARGE SCALE GENOMIC DNA]</scope>
    <source>
        <strain evidence="1 2">SM1211</strain>
    </source>
</reference>
<name>A0A2G8RJH6_9RHOB</name>
<dbReference type="Proteomes" id="UP000231259">
    <property type="component" value="Unassembled WGS sequence"/>
</dbReference>